<reference evidence="3" key="1">
    <citation type="submission" date="2018-11" db="EMBL/GenBank/DDBJ databases">
        <authorList>
            <consortium name="Pathogen Informatics"/>
        </authorList>
    </citation>
    <scope>NUCLEOTIDE SEQUENCE</scope>
</reference>
<dbReference type="GO" id="GO:0016020">
    <property type="term" value="C:membrane"/>
    <property type="evidence" value="ECO:0007669"/>
    <property type="project" value="UniProtKB-SubCell"/>
</dbReference>
<keyword evidence="2" id="KW-0472">Membrane</keyword>
<feature type="transmembrane region" description="Helical" evidence="2">
    <location>
        <begin position="31"/>
        <end position="53"/>
    </location>
</feature>
<organism evidence="3 4">
    <name type="scientific">Protopolystoma xenopodis</name>
    <dbReference type="NCBI Taxonomy" id="117903"/>
    <lineage>
        <taxon>Eukaryota</taxon>
        <taxon>Metazoa</taxon>
        <taxon>Spiralia</taxon>
        <taxon>Lophotrochozoa</taxon>
        <taxon>Platyhelminthes</taxon>
        <taxon>Monogenea</taxon>
        <taxon>Polyopisthocotylea</taxon>
        <taxon>Polystomatidea</taxon>
        <taxon>Polystomatidae</taxon>
        <taxon>Protopolystoma</taxon>
    </lineage>
</organism>
<keyword evidence="4" id="KW-1185">Reference proteome</keyword>
<comment type="subcellular location">
    <subcellularLocation>
        <location evidence="1">Membrane</location>
        <topology evidence="1">Multi-pass membrane protein</topology>
    </subcellularLocation>
</comment>
<sequence>MAVFKEFRYPCCPEPYPDISFYLWLAREPAFYNYILILPCFLLSSLTLVLFWLPPETPAKMVLGERGN</sequence>
<dbReference type="GO" id="GO:0005230">
    <property type="term" value="F:extracellular ligand-gated monoatomic ion channel activity"/>
    <property type="evidence" value="ECO:0007669"/>
    <property type="project" value="InterPro"/>
</dbReference>
<dbReference type="InterPro" id="IPR038050">
    <property type="entry name" value="Neuro_actylchol_rec"/>
</dbReference>
<keyword evidence="2" id="KW-1133">Transmembrane helix</keyword>
<dbReference type="EMBL" id="CAAALY010116390">
    <property type="protein sequence ID" value="VEL30868.1"/>
    <property type="molecule type" value="Genomic_DNA"/>
</dbReference>
<proteinExistence type="predicted"/>
<dbReference type="Gene3D" id="2.70.170.10">
    <property type="entry name" value="Neurotransmitter-gated ion-channel ligand-binding domain"/>
    <property type="match status" value="1"/>
</dbReference>
<keyword evidence="2" id="KW-0812">Transmembrane</keyword>
<dbReference type="SUPFAM" id="SSF90112">
    <property type="entry name" value="Neurotransmitter-gated ion-channel transmembrane pore"/>
    <property type="match status" value="1"/>
</dbReference>
<dbReference type="AlphaFoldDB" id="A0A448X8U1"/>
<evidence type="ECO:0000313" key="4">
    <source>
        <dbReference type="Proteomes" id="UP000784294"/>
    </source>
</evidence>
<protein>
    <submittedName>
        <fullName evidence="3">Uncharacterized protein</fullName>
    </submittedName>
</protein>
<dbReference type="InterPro" id="IPR036734">
    <property type="entry name" value="Neur_chan_lig-bd_sf"/>
</dbReference>
<dbReference type="InterPro" id="IPR036719">
    <property type="entry name" value="Neuro-gated_channel_TM_sf"/>
</dbReference>
<evidence type="ECO:0000313" key="3">
    <source>
        <dbReference type="EMBL" id="VEL30868.1"/>
    </source>
</evidence>
<gene>
    <name evidence="3" type="ORF">PXEA_LOCUS24308</name>
</gene>
<name>A0A448X8U1_9PLAT</name>
<dbReference type="OrthoDB" id="5975154at2759"/>
<accession>A0A448X8U1</accession>
<evidence type="ECO:0000256" key="2">
    <source>
        <dbReference type="SAM" id="Phobius"/>
    </source>
</evidence>
<comment type="caution">
    <text evidence="3">The sequence shown here is derived from an EMBL/GenBank/DDBJ whole genome shotgun (WGS) entry which is preliminary data.</text>
</comment>
<evidence type="ECO:0000256" key="1">
    <source>
        <dbReference type="ARBA" id="ARBA00004141"/>
    </source>
</evidence>
<dbReference type="Proteomes" id="UP000784294">
    <property type="component" value="Unassembled WGS sequence"/>
</dbReference>
<dbReference type="Gene3D" id="1.20.58.390">
    <property type="entry name" value="Neurotransmitter-gated ion-channel transmembrane domain"/>
    <property type="match status" value="1"/>
</dbReference>